<dbReference type="GO" id="GO:0055085">
    <property type="term" value="P:transmembrane transport"/>
    <property type="evidence" value="ECO:0007669"/>
    <property type="project" value="InterPro"/>
</dbReference>
<sequence length="216" mass="23187">MLSDTSETHVRTPQKKSINLLMAGAIATVITLALFCTMEYLIRIDAINMQKAKDFTLRAFTVETIPPPAPSSYLDIEIIKTPIPPAAPAISITASDAPSLNIPIINNSAPDLVSQIPVIATGTYNGPSTAIPIRQPLPTYPRKALHQGLSGLCDVAFALDPQGRPFNVVADCSDAVFNASAERAVRKALFSPTKDASGVPVTTYNMVFPLEYKYAE</sequence>
<dbReference type="Proteomes" id="UP000002745">
    <property type="component" value="Chromosome"/>
</dbReference>
<dbReference type="eggNOG" id="COG0810">
    <property type="taxonomic scope" value="Bacteria"/>
</dbReference>
<keyword evidence="1" id="KW-0812">Transmembrane</keyword>
<feature type="transmembrane region" description="Helical" evidence="1">
    <location>
        <begin position="20"/>
        <end position="42"/>
    </location>
</feature>
<organism evidence="3 4">
    <name type="scientific">Hirschia baltica (strain ATCC 49814 / DSM 5838 / IFAM 1418)</name>
    <dbReference type="NCBI Taxonomy" id="582402"/>
    <lineage>
        <taxon>Bacteria</taxon>
        <taxon>Pseudomonadati</taxon>
        <taxon>Pseudomonadota</taxon>
        <taxon>Alphaproteobacteria</taxon>
        <taxon>Hyphomonadales</taxon>
        <taxon>Hyphomonadaceae</taxon>
        <taxon>Hirschia</taxon>
    </lineage>
</organism>
<name>C6XI38_HIRBI</name>
<evidence type="ECO:0000313" key="4">
    <source>
        <dbReference type="Proteomes" id="UP000002745"/>
    </source>
</evidence>
<dbReference type="Gene3D" id="3.30.1150.10">
    <property type="match status" value="1"/>
</dbReference>
<keyword evidence="1" id="KW-0472">Membrane</keyword>
<feature type="domain" description="TonB C-terminal" evidence="2">
    <location>
        <begin position="125"/>
        <end position="216"/>
    </location>
</feature>
<keyword evidence="1" id="KW-1133">Transmembrane helix</keyword>
<dbReference type="AlphaFoldDB" id="C6XI38"/>
<dbReference type="STRING" id="582402.Hbal_1172"/>
<dbReference type="InterPro" id="IPR037682">
    <property type="entry name" value="TonB_C"/>
</dbReference>
<protein>
    <submittedName>
        <fullName evidence="3">TonB family protein</fullName>
    </submittedName>
</protein>
<dbReference type="EMBL" id="CP001678">
    <property type="protein sequence ID" value="ACT58864.1"/>
    <property type="molecule type" value="Genomic_DNA"/>
</dbReference>
<reference evidence="4" key="1">
    <citation type="journal article" date="2011" name="J. Bacteriol.">
        <title>Genome sequences of eight morphologically diverse alphaproteobacteria.</title>
        <authorList>
            <consortium name="US DOE Joint Genome Institute"/>
            <person name="Brown P.J."/>
            <person name="Kysela D.T."/>
            <person name="Buechlein A."/>
            <person name="Hemmerich C."/>
            <person name="Brun Y.V."/>
        </authorList>
    </citation>
    <scope>NUCLEOTIDE SEQUENCE [LARGE SCALE GENOMIC DNA]</scope>
    <source>
        <strain evidence="4">ATCC 49814 / DSM 5838 / IFAM 1418</strain>
    </source>
</reference>
<dbReference type="HOGENOM" id="CLU_108529_0_0_5"/>
<evidence type="ECO:0000256" key="1">
    <source>
        <dbReference type="SAM" id="Phobius"/>
    </source>
</evidence>
<gene>
    <name evidence="3" type="ordered locus">Hbal_1172</name>
</gene>
<dbReference type="SUPFAM" id="SSF74653">
    <property type="entry name" value="TolA/TonB C-terminal domain"/>
    <property type="match status" value="1"/>
</dbReference>
<dbReference type="KEGG" id="hba:Hbal_1172"/>
<dbReference type="PROSITE" id="PS52015">
    <property type="entry name" value="TONB_CTD"/>
    <property type="match status" value="1"/>
</dbReference>
<dbReference type="Pfam" id="PF03544">
    <property type="entry name" value="TonB_C"/>
    <property type="match status" value="1"/>
</dbReference>
<evidence type="ECO:0000259" key="2">
    <source>
        <dbReference type="PROSITE" id="PS52015"/>
    </source>
</evidence>
<evidence type="ECO:0000313" key="3">
    <source>
        <dbReference type="EMBL" id="ACT58864.1"/>
    </source>
</evidence>
<accession>C6XI38</accession>
<keyword evidence="4" id="KW-1185">Reference proteome</keyword>
<proteinExistence type="predicted"/>